<dbReference type="eggNOG" id="COG4747">
    <property type="taxonomic scope" value="Bacteria"/>
</dbReference>
<dbReference type="PANTHER" id="PTHR40099:SF1">
    <property type="entry name" value="ACETOLACTATE SYNTHASE, SMALL SUBUNIT"/>
    <property type="match status" value="1"/>
</dbReference>
<dbReference type="HOGENOM" id="CLU_136790_2_1_11"/>
<sequence>MIDQITVFLENAEGHLKALARTISDAGVDMKALTIADTADYGLVRIICDNPDHAYQVLSDANYRVIKTKVSAIEVPNRPGGLADLLDVLDSLNLNIEYGYCFGLNGDTAIDVLKIHDVGEAVRATKVLSDAGFRVLTQDEIA</sequence>
<feature type="domain" description="ACT" evidence="1">
    <location>
        <begin position="2"/>
        <end position="118"/>
    </location>
</feature>
<reference evidence="2 3" key="1">
    <citation type="journal article" date="2009" name="Stand. Genomic Sci.">
        <title>Complete genome sequence of Slackia heliotrinireducens type strain (RHS 1).</title>
        <authorList>
            <person name="Pukall R."/>
            <person name="Lapidus A."/>
            <person name="Nolan M."/>
            <person name="Copeland A."/>
            <person name="Glavina Del Rio T."/>
            <person name="Lucas S."/>
            <person name="Chen F."/>
            <person name="Tice H."/>
            <person name="Cheng J.F."/>
            <person name="Chertkov O."/>
            <person name="Bruce D."/>
            <person name="Goodwin L."/>
            <person name="Kuske C."/>
            <person name="Brettin T."/>
            <person name="Detter J.C."/>
            <person name="Han C."/>
            <person name="Pitluck S."/>
            <person name="Pati A."/>
            <person name="Mavrommatis K."/>
            <person name="Ivanova N."/>
            <person name="Ovchinnikova G."/>
            <person name="Chen A."/>
            <person name="Palaniappan K."/>
            <person name="Schneider S."/>
            <person name="Rohde M."/>
            <person name="Chain P."/>
            <person name="D'haeseleer P."/>
            <person name="Goker M."/>
            <person name="Bristow J."/>
            <person name="Eisen J.A."/>
            <person name="Markowitz V."/>
            <person name="Kyrpides N.C."/>
            <person name="Klenk H.P."/>
            <person name="Hugenholtz P."/>
        </authorList>
    </citation>
    <scope>NUCLEOTIDE SEQUENCE [LARGE SCALE GENOMIC DNA]</scope>
    <source>
        <strain evidence="3">ATCC 29202 / DSM 20476 / NCTC 11029 / RHS 1</strain>
    </source>
</reference>
<evidence type="ECO:0000259" key="1">
    <source>
        <dbReference type="Pfam" id="PF19571"/>
    </source>
</evidence>
<dbReference type="AlphaFoldDB" id="C7N3U1"/>
<protein>
    <submittedName>
        <fullName evidence="2">ACT domain-containing protein</fullName>
    </submittedName>
</protein>
<gene>
    <name evidence="2" type="ordered locus">Shel_06230</name>
</gene>
<dbReference type="KEGG" id="shi:Shel_06230"/>
<dbReference type="Proteomes" id="UP000002026">
    <property type="component" value="Chromosome"/>
</dbReference>
<name>C7N3U1_SLAHD</name>
<keyword evidence="3" id="KW-1185">Reference proteome</keyword>
<accession>C7N3U1</accession>
<evidence type="ECO:0000313" key="3">
    <source>
        <dbReference type="Proteomes" id="UP000002026"/>
    </source>
</evidence>
<dbReference type="InterPro" id="IPR045865">
    <property type="entry name" value="ACT-like_dom_sf"/>
</dbReference>
<dbReference type="Gene3D" id="3.30.2130.10">
    <property type="entry name" value="VC0802-like"/>
    <property type="match status" value="1"/>
</dbReference>
<dbReference type="STRING" id="471855.Shel_06230"/>
<dbReference type="InterPro" id="IPR045739">
    <property type="entry name" value="ACT_dom_pair"/>
</dbReference>
<dbReference type="RefSeq" id="WP_012797787.1">
    <property type="nucleotide sequence ID" value="NC_013165.1"/>
</dbReference>
<dbReference type="SUPFAM" id="SSF55021">
    <property type="entry name" value="ACT-like"/>
    <property type="match status" value="2"/>
</dbReference>
<dbReference type="Pfam" id="PF19571">
    <property type="entry name" value="ACT_8"/>
    <property type="match status" value="1"/>
</dbReference>
<proteinExistence type="predicted"/>
<dbReference type="PANTHER" id="PTHR40099">
    <property type="entry name" value="ACETOLACTATE SYNTHASE, SMALL SUBUNIT"/>
    <property type="match status" value="1"/>
</dbReference>
<dbReference type="EMBL" id="CP001684">
    <property type="protein sequence ID" value="ACV21682.1"/>
    <property type="molecule type" value="Genomic_DNA"/>
</dbReference>
<organism evidence="2 3">
    <name type="scientific">Slackia heliotrinireducens (strain ATCC 29202 / DSM 20476 / NCTC 11029 / RHS 1)</name>
    <name type="common">Peptococcus heliotrinreducens</name>
    <dbReference type="NCBI Taxonomy" id="471855"/>
    <lineage>
        <taxon>Bacteria</taxon>
        <taxon>Bacillati</taxon>
        <taxon>Actinomycetota</taxon>
        <taxon>Coriobacteriia</taxon>
        <taxon>Eggerthellales</taxon>
        <taxon>Eggerthellaceae</taxon>
        <taxon>Slackia</taxon>
    </lineage>
</organism>
<evidence type="ECO:0000313" key="2">
    <source>
        <dbReference type="EMBL" id="ACV21682.1"/>
    </source>
</evidence>